<evidence type="ECO:0000256" key="4">
    <source>
        <dbReference type="SAM" id="Phobius"/>
    </source>
</evidence>
<dbReference type="Pfam" id="PF12833">
    <property type="entry name" value="HTH_18"/>
    <property type="match status" value="1"/>
</dbReference>
<dbReference type="InterPro" id="IPR020449">
    <property type="entry name" value="Tscrpt_reg_AraC-type_HTH"/>
</dbReference>
<keyword evidence="3" id="KW-0804">Transcription</keyword>
<dbReference type="Proteomes" id="UP001596108">
    <property type="component" value="Unassembled WGS sequence"/>
</dbReference>
<evidence type="ECO:0000313" key="6">
    <source>
        <dbReference type="EMBL" id="MFC5532600.1"/>
    </source>
</evidence>
<dbReference type="InterPro" id="IPR018062">
    <property type="entry name" value="HTH_AraC-typ_CS"/>
</dbReference>
<dbReference type="PRINTS" id="PR00032">
    <property type="entry name" value="HTHARAC"/>
</dbReference>
<keyword evidence="7" id="KW-1185">Reference proteome</keyword>
<keyword evidence="2" id="KW-0238">DNA-binding</keyword>
<feature type="domain" description="HTH araC/xylS-type" evidence="5">
    <location>
        <begin position="672"/>
        <end position="771"/>
    </location>
</feature>
<name>A0ABW0R8K1_9BACL</name>
<organism evidence="6 7">
    <name type="scientific">Cohnella yongneupensis</name>
    <dbReference type="NCBI Taxonomy" id="425006"/>
    <lineage>
        <taxon>Bacteria</taxon>
        <taxon>Bacillati</taxon>
        <taxon>Bacillota</taxon>
        <taxon>Bacilli</taxon>
        <taxon>Bacillales</taxon>
        <taxon>Paenibacillaceae</taxon>
        <taxon>Cohnella</taxon>
    </lineage>
</organism>
<keyword evidence="4" id="KW-0472">Membrane</keyword>
<feature type="transmembrane region" description="Helical" evidence="4">
    <location>
        <begin position="20"/>
        <end position="43"/>
    </location>
</feature>
<dbReference type="PANTHER" id="PTHR43280:SF2">
    <property type="entry name" value="HTH-TYPE TRANSCRIPTIONAL REGULATOR EXSA"/>
    <property type="match status" value="1"/>
</dbReference>
<dbReference type="PANTHER" id="PTHR43280">
    <property type="entry name" value="ARAC-FAMILY TRANSCRIPTIONAL REGULATOR"/>
    <property type="match status" value="1"/>
</dbReference>
<keyword evidence="1" id="KW-0805">Transcription regulation</keyword>
<evidence type="ECO:0000259" key="5">
    <source>
        <dbReference type="PROSITE" id="PS01124"/>
    </source>
</evidence>
<dbReference type="InterPro" id="IPR009057">
    <property type="entry name" value="Homeodomain-like_sf"/>
</dbReference>
<comment type="caution">
    <text evidence="6">The sequence shown here is derived from an EMBL/GenBank/DDBJ whole genome shotgun (WGS) entry which is preliminary data.</text>
</comment>
<sequence length="776" mass="87506">MKPLKLLRNASLSLKRSTYVKLLLSFIVLNILNVVVVFGLYYFQSDRIMKEEIDRLSHKLLAQTQNVSNYLYTSTIKGGLDLYYDDTIYAAMFSGDEMDVYNQFKLANRLNRFIQSNPIVHSIYLYNTQLDVVVSTAYSNKRIDQFPDTEMTGIVRDFHYRSPKIPFLLRHAMPSKPEGAPTLSLLLSEPSSRADYIEGAMIINIDDDQLQNMLSELSSDPINKLFILQDDGSFVTSAGMPSLANEKGKFKYQQAIAESSSPNGTFIENIDGEKYVLAYQRTNLESTGFTYVSLYPYTKLFGSLIRIRELTMIGSGMLIALSLLLSVLLSKRLYVPIQSLAQFAKKQLRGAPDTAKDGDLATISRVFANVIKDNESLGIASSRMRLLLRDQLLRSLLLGHKDSRIALNRWVKEHRLALGDAERVRVVLCRIDGYRAFENRYDQESRYLFRYAMRNIAEETFAGACRPIAVEIGEDQIAVLVDASSLSEDALIADVRQLQHNVGEYLKLGVTVGIGDTVEALSEADYSYESALSATHCRLFRGPGAVHVHDRLFGQTEEASYDREKAILDELRLGRPHKTKEAVDGLLLALDRHPCRDPYAVLARIVANVAKAMQAMPQKLAPRRALNEEELYAKLSQVETADDMSACVTEILVGFIEHKEEGKIAKAAGTIERGVQYIDANYSRVEFSVNDVAEHLRYSVSYLNKLFNDSIGFSVHEYINRKRLQRSKELIEKSDALINDIAAMAGFSSSNYFYFVFKKEFGMTPNAYRKQHGGAE</sequence>
<reference evidence="7" key="1">
    <citation type="journal article" date="2019" name="Int. J. Syst. Evol. Microbiol.">
        <title>The Global Catalogue of Microorganisms (GCM) 10K type strain sequencing project: providing services to taxonomists for standard genome sequencing and annotation.</title>
        <authorList>
            <consortium name="The Broad Institute Genomics Platform"/>
            <consortium name="The Broad Institute Genome Sequencing Center for Infectious Disease"/>
            <person name="Wu L."/>
            <person name="Ma J."/>
        </authorList>
    </citation>
    <scope>NUCLEOTIDE SEQUENCE [LARGE SCALE GENOMIC DNA]</scope>
    <source>
        <strain evidence="7">CGMCC 1.18578</strain>
    </source>
</reference>
<dbReference type="RefSeq" id="WP_378114588.1">
    <property type="nucleotide sequence ID" value="NZ_JBHSNC010000059.1"/>
</dbReference>
<dbReference type="Pfam" id="PF17853">
    <property type="entry name" value="GGDEF_2"/>
    <property type="match status" value="1"/>
</dbReference>
<dbReference type="Gene3D" id="3.30.450.20">
    <property type="entry name" value="PAS domain"/>
    <property type="match status" value="1"/>
</dbReference>
<keyword evidence="4" id="KW-0812">Transmembrane</keyword>
<proteinExistence type="predicted"/>
<keyword evidence="4" id="KW-1133">Transmembrane helix</keyword>
<protein>
    <submittedName>
        <fullName evidence="6">Helix-turn-helix domain-containing protein</fullName>
    </submittedName>
</protein>
<evidence type="ECO:0000256" key="1">
    <source>
        <dbReference type="ARBA" id="ARBA00023015"/>
    </source>
</evidence>
<dbReference type="InterPro" id="IPR041522">
    <property type="entry name" value="CdaR_GGDEF"/>
</dbReference>
<accession>A0ABW0R8K1</accession>
<evidence type="ECO:0000256" key="2">
    <source>
        <dbReference type="ARBA" id="ARBA00023125"/>
    </source>
</evidence>
<dbReference type="SUPFAM" id="SSF46689">
    <property type="entry name" value="Homeodomain-like"/>
    <property type="match status" value="1"/>
</dbReference>
<dbReference type="PROSITE" id="PS00041">
    <property type="entry name" value="HTH_ARAC_FAMILY_1"/>
    <property type="match status" value="1"/>
</dbReference>
<evidence type="ECO:0000256" key="3">
    <source>
        <dbReference type="ARBA" id="ARBA00023163"/>
    </source>
</evidence>
<dbReference type="EMBL" id="JBHSNC010000059">
    <property type="protein sequence ID" value="MFC5532600.1"/>
    <property type="molecule type" value="Genomic_DNA"/>
</dbReference>
<gene>
    <name evidence="6" type="ORF">ACFPQ4_24540</name>
</gene>
<dbReference type="Gene3D" id="1.10.10.60">
    <property type="entry name" value="Homeodomain-like"/>
    <property type="match status" value="2"/>
</dbReference>
<dbReference type="PROSITE" id="PS01124">
    <property type="entry name" value="HTH_ARAC_FAMILY_2"/>
    <property type="match status" value="1"/>
</dbReference>
<dbReference type="InterPro" id="IPR018060">
    <property type="entry name" value="HTH_AraC"/>
</dbReference>
<evidence type="ECO:0000313" key="7">
    <source>
        <dbReference type="Proteomes" id="UP001596108"/>
    </source>
</evidence>
<dbReference type="SMART" id="SM00342">
    <property type="entry name" value="HTH_ARAC"/>
    <property type="match status" value="1"/>
</dbReference>